<comment type="caution">
    <text evidence="2">The sequence shown here is derived from an EMBL/GenBank/DDBJ whole genome shotgun (WGS) entry which is preliminary data.</text>
</comment>
<feature type="transmembrane region" description="Helical" evidence="1">
    <location>
        <begin position="100"/>
        <end position="122"/>
    </location>
</feature>
<keyword evidence="1" id="KW-0472">Membrane</keyword>
<dbReference type="EMBL" id="JAVRHT010000020">
    <property type="protein sequence ID" value="MDT0632012.1"/>
    <property type="molecule type" value="Genomic_DNA"/>
</dbReference>
<accession>A0ABU3BRU4</accession>
<evidence type="ECO:0000313" key="3">
    <source>
        <dbReference type="Proteomes" id="UP001267426"/>
    </source>
</evidence>
<dbReference type="RefSeq" id="WP_311663538.1">
    <property type="nucleotide sequence ID" value="NZ_JAVRHT010000020.1"/>
</dbReference>
<evidence type="ECO:0000256" key="1">
    <source>
        <dbReference type="SAM" id="Phobius"/>
    </source>
</evidence>
<dbReference type="Pfam" id="PF07099">
    <property type="entry name" value="DUF1361"/>
    <property type="match status" value="1"/>
</dbReference>
<proteinExistence type="predicted"/>
<dbReference type="Proteomes" id="UP001267426">
    <property type="component" value="Unassembled WGS sequence"/>
</dbReference>
<feature type="transmembrane region" description="Helical" evidence="1">
    <location>
        <begin position="134"/>
        <end position="155"/>
    </location>
</feature>
<feature type="transmembrane region" description="Helical" evidence="1">
    <location>
        <begin position="186"/>
        <end position="208"/>
    </location>
</feature>
<organism evidence="2 3">
    <name type="scientific">Rubrivirga litoralis</name>
    <dbReference type="NCBI Taxonomy" id="3075598"/>
    <lineage>
        <taxon>Bacteria</taxon>
        <taxon>Pseudomonadati</taxon>
        <taxon>Rhodothermota</taxon>
        <taxon>Rhodothermia</taxon>
        <taxon>Rhodothermales</taxon>
        <taxon>Rubricoccaceae</taxon>
        <taxon>Rubrivirga</taxon>
    </lineage>
</organism>
<dbReference type="InterPro" id="IPR009793">
    <property type="entry name" value="DUF1361"/>
</dbReference>
<keyword evidence="1" id="KW-0812">Transmembrane</keyword>
<name>A0ABU3BRU4_9BACT</name>
<keyword evidence="1" id="KW-1133">Transmembrane helix</keyword>
<sequence>MLTSPPRRLALAVALGGWCAALVGVRIGLTGSGFGLFLGWNLFLAAVPLAASTWLVRLDRRGAGGAALVAVGAVWLLFFPNAPYILTDLVHLRGRPPVPFWYDLAVLLSAAGVGLLAGYVSLADVQGVVARRWGGAAGWASAVGALFLGAFGVYLGRVLRWNSWDLLTTPLGLARDVLGPVLAPRAHLSAVVVTLVFGGMLTAGYVALRALAAPPAR</sequence>
<gene>
    <name evidence="2" type="ORF">RM540_09660</name>
</gene>
<protein>
    <submittedName>
        <fullName evidence="2">DUF1361 domain-containing protein</fullName>
    </submittedName>
</protein>
<keyword evidence="3" id="KW-1185">Reference proteome</keyword>
<evidence type="ECO:0000313" key="2">
    <source>
        <dbReference type="EMBL" id="MDT0632012.1"/>
    </source>
</evidence>
<feature type="transmembrane region" description="Helical" evidence="1">
    <location>
        <begin position="34"/>
        <end position="56"/>
    </location>
</feature>
<reference evidence="2 3" key="1">
    <citation type="submission" date="2023-09" db="EMBL/GenBank/DDBJ databases">
        <authorList>
            <person name="Rey-Velasco X."/>
        </authorList>
    </citation>
    <scope>NUCLEOTIDE SEQUENCE [LARGE SCALE GENOMIC DNA]</scope>
    <source>
        <strain evidence="2 3">F394</strain>
    </source>
</reference>
<feature type="transmembrane region" description="Helical" evidence="1">
    <location>
        <begin position="63"/>
        <end position="80"/>
    </location>
</feature>